<keyword evidence="3" id="KW-0813">Transport</keyword>
<comment type="subcellular location">
    <subcellularLocation>
        <location evidence="1">Cell inner membrane</location>
        <topology evidence="1">Multi-pass membrane protein</topology>
    </subcellularLocation>
</comment>
<dbReference type="RefSeq" id="WP_138856554.1">
    <property type="nucleotide sequence ID" value="NZ_CP040709.1"/>
</dbReference>
<dbReference type="GO" id="GO:0055085">
    <property type="term" value="P:transmembrane transport"/>
    <property type="evidence" value="ECO:0007669"/>
    <property type="project" value="InterPro"/>
</dbReference>
<keyword evidence="5" id="KW-0997">Cell inner membrane</keyword>
<feature type="transmembrane region" description="Helical" evidence="9">
    <location>
        <begin position="298"/>
        <end position="318"/>
    </location>
</feature>
<proteinExistence type="predicted"/>
<evidence type="ECO:0000256" key="3">
    <source>
        <dbReference type="ARBA" id="ARBA00022448"/>
    </source>
</evidence>
<organism evidence="10 11">
    <name type="scientific">Inhella inkyongensis</name>
    <dbReference type="NCBI Taxonomy" id="392593"/>
    <lineage>
        <taxon>Bacteria</taxon>
        <taxon>Pseudomonadati</taxon>
        <taxon>Pseudomonadota</taxon>
        <taxon>Betaproteobacteria</taxon>
        <taxon>Burkholderiales</taxon>
        <taxon>Sphaerotilaceae</taxon>
        <taxon>Inhella</taxon>
    </lineage>
</organism>
<name>A0A840S2U0_9BURK</name>
<keyword evidence="7 9" id="KW-1133">Transmembrane helix</keyword>
<dbReference type="InterPro" id="IPR005495">
    <property type="entry name" value="LptG/LptF_permease"/>
</dbReference>
<evidence type="ECO:0000256" key="6">
    <source>
        <dbReference type="ARBA" id="ARBA00022692"/>
    </source>
</evidence>
<dbReference type="AlphaFoldDB" id="A0A840S2U0"/>
<comment type="caution">
    <text evidence="10">The sequence shown here is derived from an EMBL/GenBank/DDBJ whole genome shotgun (WGS) entry which is preliminary data.</text>
</comment>
<sequence>MLFDTSFRKDLSRSFGVALVVLGTIVLTSILVRTLSKTAGGRFDPADLMWVIGLASLSLLGLVLTLALFIAVVSAMGRPYRDSEMAVWMASGVPARRFLRPVLRMAWPVLLLSAVLQLWLAPWAEREAARLSEQYERRGDLSRVAPGQFQSSRDGSKVFFIDRHTESTPETQGLARNVFILSQQKDRESVTTAAQGEVQWEDEDRYLLLQSGQRNETRTEGGERAWARFEQYRVLADRQTTKALDELPPRAMSSLALWESGEARHTGHLTKRLGLVLAGLNLTLAGVGLAATNPRRPNNWGLVMALLSFVVYFSFTGLTEAWVAQGKVSAPLALGALHGGVFVLALALLWWRDESLALTTRLLPRRSAA</sequence>
<accession>A0A840S2U0</accession>
<dbReference type="PANTHER" id="PTHR33529">
    <property type="entry name" value="SLR0882 PROTEIN-RELATED"/>
    <property type="match status" value="1"/>
</dbReference>
<dbReference type="EMBL" id="JACHHO010000004">
    <property type="protein sequence ID" value="MBB5205517.1"/>
    <property type="molecule type" value="Genomic_DNA"/>
</dbReference>
<keyword evidence="6 9" id="KW-0812">Transmembrane</keyword>
<dbReference type="GO" id="GO:0015920">
    <property type="term" value="P:lipopolysaccharide transport"/>
    <property type="evidence" value="ECO:0007669"/>
    <property type="project" value="TreeGrafter"/>
</dbReference>
<protein>
    <recommendedName>
        <fullName evidence="2">Lipopolysaccharide export system permease protein LptF</fullName>
    </recommendedName>
</protein>
<dbReference type="Proteomes" id="UP000554837">
    <property type="component" value="Unassembled WGS sequence"/>
</dbReference>
<evidence type="ECO:0000256" key="8">
    <source>
        <dbReference type="ARBA" id="ARBA00023136"/>
    </source>
</evidence>
<keyword evidence="11" id="KW-1185">Reference proteome</keyword>
<evidence type="ECO:0000256" key="2">
    <source>
        <dbReference type="ARBA" id="ARBA00014213"/>
    </source>
</evidence>
<feature type="transmembrane region" description="Helical" evidence="9">
    <location>
        <begin position="15"/>
        <end position="36"/>
    </location>
</feature>
<evidence type="ECO:0000313" key="11">
    <source>
        <dbReference type="Proteomes" id="UP000554837"/>
    </source>
</evidence>
<keyword evidence="4" id="KW-1003">Cell membrane</keyword>
<gene>
    <name evidence="10" type="ORF">HNQ51_002836</name>
</gene>
<keyword evidence="8 9" id="KW-0472">Membrane</keyword>
<dbReference type="OrthoDB" id="9778062at2"/>
<dbReference type="NCBIfam" id="TIGR04407">
    <property type="entry name" value="LptF_YjgP"/>
    <property type="match status" value="1"/>
</dbReference>
<reference evidence="10 11" key="1">
    <citation type="submission" date="2020-08" db="EMBL/GenBank/DDBJ databases">
        <title>Genomic Encyclopedia of Type Strains, Phase IV (KMG-IV): sequencing the most valuable type-strain genomes for metagenomic binning, comparative biology and taxonomic classification.</title>
        <authorList>
            <person name="Goeker M."/>
        </authorList>
    </citation>
    <scope>NUCLEOTIDE SEQUENCE [LARGE SCALE GENOMIC DNA]</scope>
    <source>
        <strain evidence="10 11">DSM 23958</strain>
    </source>
</reference>
<feature type="transmembrane region" description="Helical" evidence="9">
    <location>
        <begin position="273"/>
        <end position="292"/>
    </location>
</feature>
<evidence type="ECO:0000256" key="9">
    <source>
        <dbReference type="SAM" id="Phobius"/>
    </source>
</evidence>
<feature type="transmembrane region" description="Helical" evidence="9">
    <location>
        <begin position="330"/>
        <end position="351"/>
    </location>
</feature>
<evidence type="ECO:0000256" key="4">
    <source>
        <dbReference type="ARBA" id="ARBA00022475"/>
    </source>
</evidence>
<evidence type="ECO:0000256" key="5">
    <source>
        <dbReference type="ARBA" id="ARBA00022519"/>
    </source>
</evidence>
<dbReference type="InterPro" id="IPR030922">
    <property type="entry name" value="LptF"/>
</dbReference>
<dbReference type="PANTHER" id="PTHR33529:SF7">
    <property type="entry name" value="LIPOPOLYSACCHARIDE EXPORT SYSTEM PERMEASE PROTEIN LPTF"/>
    <property type="match status" value="1"/>
</dbReference>
<evidence type="ECO:0000256" key="7">
    <source>
        <dbReference type="ARBA" id="ARBA00022989"/>
    </source>
</evidence>
<dbReference type="GO" id="GO:0043190">
    <property type="term" value="C:ATP-binding cassette (ABC) transporter complex"/>
    <property type="evidence" value="ECO:0007669"/>
    <property type="project" value="InterPro"/>
</dbReference>
<dbReference type="Pfam" id="PF03739">
    <property type="entry name" value="LptF_LptG"/>
    <property type="match status" value="1"/>
</dbReference>
<evidence type="ECO:0000256" key="1">
    <source>
        <dbReference type="ARBA" id="ARBA00004429"/>
    </source>
</evidence>
<evidence type="ECO:0000313" key="10">
    <source>
        <dbReference type="EMBL" id="MBB5205517.1"/>
    </source>
</evidence>
<feature type="transmembrane region" description="Helical" evidence="9">
    <location>
        <begin position="48"/>
        <end position="75"/>
    </location>
</feature>